<gene>
    <name evidence="2" type="ORF">C8A05DRAFT_32394</name>
</gene>
<reference evidence="2" key="1">
    <citation type="journal article" date="2023" name="Mol. Phylogenet. Evol.">
        <title>Genome-scale phylogeny and comparative genomics of the fungal order Sordariales.</title>
        <authorList>
            <person name="Hensen N."/>
            <person name="Bonometti L."/>
            <person name="Westerberg I."/>
            <person name="Brannstrom I.O."/>
            <person name="Guillou S."/>
            <person name="Cros-Aarteil S."/>
            <person name="Calhoun S."/>
            <person name="Haridas S."/>
            <person name="Kuo A."/>
            <person name="Mondo S."/>
            <person name="Pangilinan J."/>
            <person name="Riley R."/>
            <person name="LaButti K."/>
            <person name="Andreopoulos B."/>
            <person name="Lipzen A."/>
            <person name="Chen C."/>
            <person name="Yan M."/>
            <person name="Daum C."/>
            <person name="Ng V."/>
            <person name="Clum A."/>
            <person name="Steindorff A."/>
            <person name="Ohm R.A."/>
            <person name="Martin F."/>
            <person name="Silar P."/>
            <person name="Natvig D.O."/>
            <person name="Lalanne C."/>
            <person name="Gautier V."/>
            <person name="Ament-Velasquez S.L."/>
            <person name="Kruys A."/>
            <person name="Hutchinson M.I."/>
            <person name="Powell A.J."/>
            <person name="Barry K."/>
            <person name="Miller A.N."/>
            <person name="Grigoriev I.V."/>
            <person name="Debuchy R."/>
            <person name="Gladieux P."/>
            <person name="Hiltunen Thoren M."/>
            <person name="Johannesson H."/>
        </authorList>
    </citation>
    <scope>NUCLEOTIDE SEQUENCE</scope>
    <source>
        <strain evidence="2">CBS 103.79</strain>
    </source>
</reference>
<accession>A0AAN6MQ05</accession>
<feature type="compositionally biased region" description="Basic residues" evidence="1">
    <location>
        <begin position="155"/>
        <end position="165"/>
    </location>
</feature>
<sequence>MTKRRSQNPSGRQALGARLPVGTPRHPLSPEPTAVKLPPPNFFSTAPVELIIRIFQSCASFPDLRSLLLTSRRTHATWLAHRTTILAHVAPRTIPAFDRALLAVRATALVHTATHHGLLPPPIHPSSLTHPTLPSPADLSAVLSLHHLARCIETRHRHHRPRHAHPLAGRQDASPAGRDA</sequence>
<reference evidence="2" key="2">
    <citation type="submission" date="2023-05" db="EMBL/GenBank/DDBJ databases">
        <authorList>
            <consortium name="Lawrence Berkeley National Laboratory"/>
            <person name="Steindorff A."/>
            <person name="Hensen N."/>
            <person name="Bonometti L."/>
            <person name="Westerberg I."/>
            <person name="Brannstrom I.O."/>
            <person name="Guillou S."/>
            <person name="Cros-Aarteil S."/>
            <person name="Calhoun S."/>
            <person name="Haridas S."/>
            <person name="Kuo A."/>
            <person name="Mondo S."/>
            <person name="Pangilinan J."/>
            <person name="Riley R."/>
            <person name="Labutti K."/>
            <person name="Andreopoulos B."/>
            <person name="Lipzen A."/>
            <person name="Chen C."/>
            <person name="Yanf M."/>
            <person name="Daum C."/>
            <person name="Ng V."/>
            <person name="Clum A."/>
            <person name="Ohm R."/>
            <person name="Martin F."/>
            <person name="Silar P."/>
            <person name="Natvig D."/>
            <person name="Lalanne C."/>
            <person name="Gautier V."/>
            <person name="Ament-Velasquez S.L."/>
            <person name="Kruys A."/>
            <person name="Hutchinson M.I."/>
            <person name="Powell A.J."/>
            <person name="Barry K."/>
            <person name="Miller A.N."/>
            <person name="Grigoriev I.V."/>
            <person name="Debuchy R."/>
            <person name="Gladieux P."/>
            <person name="Thoren M.H."/>
            <person name="Johannesson H."/>
        </authorList>
    </citation>
    <scope>NUCLEOTIDE SEQUENCE</scope>
    <source>
        <strain evidence="2">CBS 103.79</strain>
    </source>
</reference>
<evidence type="ECO:0000313" key="3">
    <source>
        <dbReference type="Proteomes" id="UP001303889"/>
    </source>
</evidence>
<proteinExistence type="predicted"/>
<feature type="region of interest" description="Disordered" evidence="1">
    <location>
        <begin position="1"/>
        <end position="34"/>
    </location>
</feature>
<evidence type="ECO:0000313" key="2">
    <source>
        <dbReference type="EMBL" id="KAK3903863.1"/>
    </source>
</evidence>
<keyword evidence="3" id="KW-1185">Reference proteome</keyword>
<comment type="caution">
    <text evidence="2">The sequence shown here is derived from an EMBL/GenBank/DDBJ whole genome shotgun (WGS) entry which is preliminary data.</text>
</comment>
<evidence type="ECO:0008006" key="4">
    <source>
        <dbReference type="Google" id="ProtNLM"/>
    </source>
</evidence>
<dbReference type="Proteomes" id="UP001303889">
    <property type="component" value="Unassembled WGS sequence"/>
</dbReference>
<dbReference type="AlphaFoldDB" id="A0AAN6MQ05"/>
<name>A0AAN6MQ05_9PEZI</name>
<organism evidence="2 3">
    <name type="scientific">Staphylotrichum tortipilum</name>
    <dbReference type="NCBI Taxonomy" id="2831512"/>
    <lineage>
        <taxon>Eukaryota</taxon>
        <taxon>Fungi</taxon>
        <taxon>Dikarya</taxon>
        <taxon>Ascomycota</taxon>
        <taxon>Pezizomycotina</taxon>
        <taxon>Sordariomycetes</taxon>
        <taxon>Sordariomycetidae</taxon>
        <taxon>Sordariales</taxon>
        <taxon>Chaetomiaceae</taxon>
        <taxon>Staphylotrichum</taxon>
    </lineage>
</organism>
<dbReference type="EMBL" id="MU855426">
    <property type="protein sequence ID" value="KAK3903863.1"/>
    <property type="molecule type" value="Genomic_DNA"/>
</dbReference>
<feature type="region of interest" description="Disordered" evidence="1">
    <location>
        <begin position="155"/>
        <end position="180"/>
    </location>
</feature>
<protein>
    <recommendedName>
        <fullName evidence="4">F-box domain-containing protein</fullName>
    </recommendedName>
</protein>
<evidence type="ECO:0000256" key="1">
    <source>
        <dbReference type="SAM" id="MobiDB-lite"/>
    </source>
</evidence>